<evidence type="ECO:0000256" key="3">
    <source>
        <dbReference type="ARBA" id="ARBA00022475"/>
    </source>
</evidence>
<dbReference type="SUPFAM" id="SSF161098">
    <property type="entry name" value="MetI-like"/>
    <property type="match status" value="1"/>
</dbReference>
<reference evidence="10" key="1">
    <citation type="journal article" date="2019" name="Int. J. Syst. Evol. Microbiol.">
        <title>The Global Catalogue of Microorganisms (GCM) 10K type strain sequencing project: providing services to taxonomists for standard genome sequencing and annotation.</title>
        <authorList>
            <consortium name="The Broad Institute Genomics Platform"/>
            <consortium name="The Broad Institute Genome Sequencing Center for Infectious Disease"/>
            <person name="Wu L."/>
            <person name="Ma J."/>
        </authorList>
    </citation>
    <scope>NUCLEOTIDE SEQUENCE [LARGE SCALE GENOMIC DNA]</scope>
    <source>
        <strain evidence="10">JCM 18532</strain>
    </source>
</reference>
<feature type="transmembrane region" description="Helical" evidence="7">
    <location>
        <begin position="67"/>
        <end position="91"/>
    </location>
</feature>
<accession>A0ABP8YKP8</accession>
<keyword evidence="10" id="KW-1185">Reference proteome</keyword>
<keyword evidence="5 7" id="KW-1133">Transmembrane helix</keyword>
<evidence type="ECO:0000256" key="1">
    <source>
        <dbReference type="ARBA" id="ARBA00004651"/>
    </source>
</evidence>
<dbReference type="PANTHER" id="PTHR30151:SF0">
    <property type="entry name" value="ABC TRANSPORTER PERMEASE PROTEIN MJ0413-RELATED"/>
    <property type="match status" value="1"/>
</dbReference>
<feature type="transmembrane region" description="Helical" evidence="7">
    <location>
        <begin position="103"/>
        <end position="123"/>
    </location>
</feature>
<feature type="transmembrane region" description="Helical" evidence="7">
    <location>
        <begin position="173"/>
        <end position="204"/>
    </location>
</feature>
<dbReference type="EMBL" id="BAABKN010000006">
    <property type="protein sequence ID" value="GAA4728766.1"/>
    <property type="molecule type" value="Genomic_DNA"/>
</dbReference>
<feature type="transmembrane region" description="Helical" evidence="7">
    <location>
        <begin position="129"/>
        <end position="152"/>
    </location>
</feature>
<dbReference type="PROSITE" id="PS50928">
    <property type="entry name" value="ABC_TM1"/>
    <property type="match status" value="1"/>
</dbReference>
<keyword evidence="4 7" id="KW-0812">Transmembrane</keyword>
<dbReference type="PANTHER" id="PTHR30151">
    <property type="entry name" value="ALKANE SULFONATE ABC TRANSPORTER-RELATED, MEMBRANE SUBUNIT"/>
    <property type="match status" value="1"/>
</dbReference>
<comment type="similarity">
    <text evidence="7">Belongs to the binding-protein-dependent transport system permease family.</text>
</comment>
<organism evidence="9 10">
    <name type="scientific">Nocardioides endophyticus</name>
    <dbReference type="NCBI Taxonomy" id="1353775"/>
    <lineage>
        <taxon>Bacteria</taxon>
        <taxon>Bacillati</taxon>
        <taxon>Actinomycetota</taxon>
        <taxon>Actinomycetes</taxon>
        <taxon>Propionibacteriales</taxon>
        <taxon>Nocardioidaceae</taxon>
        <taxon>Nocardioides</taxon>
    </lineage>
</organism>
<feature type="domain" description="ABC transmembrane type-1" evidence="8">
    <location>
        <begin position="63"/>
        <end position="243"/>
    </location>
</feature>
<feature type="transmembrane region" description="Helical" evidence="7">
    <location>
        <begin position="224"/>
        <end position="250"/>
    </location>
</feature>
<dbReference type="Proteomes" id="UP001499882">
    <property type="component" value="Unassembled WGS sequence"/>
</dbReference>
<feature type="transmembrane region" description="Helical" evidence="7">
    <location>
        <begin position="12"/>
        <end position="35"/>
    </location>
</feature>
<dbReference type="Gene3D" id="1.10.3720.10">
    <property type="entry name" value="MetI-like"/>
    <property type="match status" value="1"/>
</dbReference>
<evidence type="ECO:0000313" key="10">
    <source>
        <dbReference type="Proteomes" id="UP001499882"/>
    </source>
</evidence>
<dbReference type="Pfam" id="PF00528">
    <property type="entry name" value="BPD_transp_1"/>
    <property type="match status" value="1"/>
</dbReference>
<evidence type="ECO:0000256" key="5">
    <source>
        <dbReference type="ARBA" id="ARBA00022989"/>
    </source>
</evidence>
<proteinExistence type="inferred from homology"/>
<keyword evidence="2 7" id="KW-0813">Transport</keyword>
<evidence type="ECO:0000256" key="6">
    <source>
        <dbReference type="ARBA" id="ARBA00023136"/>
    </source>
</evidence>
<evidence type="ECO:0000259" key="8">
    <source>
        <dbReference type="PROSITE" id="PS50928"/>
    </source>
</evidence>
<keyword evidence="3" id="KW-1003">Cell membrane</keyword>
<name>A0ABP8YKP8_9ACTN</name>
<dbReference type="CDD" id="cd06261">
    <property type="entry name" value="TM_PBP2"/>
    <property type="match status" value="1"/>
</dbReference>
<protein>
    <submittedName>
        <fullName evidence="9">ABC transporter permease</fullName>
    </submittedName>
</protein>
<dbReference type="InterPro" id="IPR035906">
    <property type="entry name" value="MetI-like_sf"/>
</dbReference>
<gene>
    <name evidence="9" type="ORF">GCM10023350_09920</name>
</gene>
<comment type="subcellular location">
    <subcellularLocation>
        <location evidence="1 7">Cell membrane</location>
        <topology evidence="1 7">Multi-pass membrane protein</topology>
    </subcellularLocation>
</comment>
<comment type="caution">
    <text evidence="9">The sequence shown here is derived from an EMBL/GenBank/DDBJ whole genome shotgun (WGS) entry which is preliminary data.</text>
</comment>
<dbReference type="InterPro" id="IPR000515">
    <property type="entry name" value="MetI-like"/>
</dbReference>
<sequence length="261" mass="27684">MRTLRQWSVRLNLAGGGLVLLIVLVWQLAVAWKIVEFDYLPKPTEVASGLGEIVGDGSLVSQLGHTLYTAGIASLLAIGIGVGLGTLVGLVRPVEVMTGASVDFLRSIPAVSLMPVALLLLGPAVESEVVVAVFAGVWPILLSTIAGVRTINPRLHEVGKVLHLGRRERTLKIVIPSIVPSILVGVRLAVVTCLVVVIIAEIMINPEGIGWALSQAQKSLRPDLLFAYAVVTGLLGYLINLALIVGVRVIMPGSQELRRQA</sequence>
<evidence type="ECO:0000256" key="2">
    <source>
        <dbReference type="ARBA" id="ARBA00022448"/>
    </source>
</evidence>
<keyword evidence="6 7" id="KW-0472">Membrane</keyword>
<evidence type="ECO:0000313" key="9">
    <source>
        <dbReference type="EMBL" id="GAA4728766.1"/>
    </source>
</evidence>
<evidence type="ECO:0000256" key="7">
    <source>
        <dbReference type="RuleBase" id="RU363032"/>
    </source>
</evidence>
<evidence type="ECO:0000256" key="4">
    <source>
        <dbReference type="ARBA" id="ARBA00022692"/>
    </source>
</evidence>